<reference evidence="1" key="1">
    <citation type="submission" date="2018-05" db="EMBL/GenBank/DDBJ databases">
        <authorList>
            <person name="Lanie J.A."/>
            <person name="Ng W.-L."/>
            <person name="Kazmierczak K.M."/>
            <person name="Andrzejewski T.M."/>
            <person name="Davidsen T.M."/>
            <person name="Wayne K.J."/>
            <person name="Tettelin H."/>
            <person name="Glass J.I."/>
            <person name="Rusch D."/>
            <person name="Podicherti R."/>
            <person name="Tsui H.-C.T."/>
            <person name="Winkler M.E."/>
        </authorList>
    </citation>
    <scope>NUCLEOTIDE SEQUENCE</scope>
</reference>
<proteinExistence type="predicted"/>
<organism evidence="1">
    <name type="scientific">marine metagenome</name>
    <dbReference type="NCBI Taxonomy" id="408172"/>
    <lineage>
        <taxon>unclassified sequences</taxon>
        <taxon>metagenomes</taxon>
        <taxon>ecological metagenomes</taxon>
    </lineage>
</organism>
<feature type="non-terminal residue" evidence="1">
    <location>
        <position position="27"/>
    </location>
</feature>
<dbReference type="EMBL" id="UINC01112661">
    <property type="protein sequence ID" value="SVC81763.1"/>
    <property type="molecule type" value="Genomic_DNA"/>
</dbReference>
<sequence>MIDKIETPGDRLLYAIKNSEMTQKKFA</sequence>
<accession>A0A382Q854</accession>
<name>A0A382Q854_9ZZZZ</name>
<gene>
    <name evidence="1" type="ORF">METZ01_LOCUS334617</name>
</gene>
<dbReference type="AlphaFoldDB" id="A0A382Q854"/>
<evidence type="ECO:0000313" key="1">
    <source>
        <dbReference type="EMBL" id="SVC81763.1"/>
    </source>
</evidence>
<protein>
    <submittedName>
        <fullName evidence="1">Uncharacterized protein</fullName>
    </submittedName>
</protein>